<dbReference type="Gene3D" id="2.60.120.620">
    <property type="entry name" value="q2cbj1_9rhob like domain"/>
    <property type="match status" value="1"/>
</dbReference>
<dbReference type="EMBL" id="JF974306">
    <property type="protein sequence ID" value="AGF91302.1"/>
    <property type="molecule type" value="Genomic_DNA"/>
</dbReference>
<dbReference type="InterPro" id="IPR044862">
    <property type="entry name" value="Pro_4_hyd_alph_FE2OG_OXY"/>
</dbReference>
<organism evidence="2 3">
    <name type="scientific">Cyanophage P-SS1</name>
    <dbReference type="NCBI Taxonomy" id="889957"/>
    <lineage>
        <taxon>Viruses</taxon>
        <taxon>Duplodnaviria</taxon>
        <taxon>Heunggongvirae</taxon>
        <taxon>Uroviricota</taxon>
        <taxon>Caudoviricetes</taxon>
        <taxon>Pantevenvirales</taxon>
        <taxon>Kyanoviridae</taxon>
        <taxon>Ronodorvirus</taxon>
        <taxon>Ronodorvirus ssm4</taxon>
    </lineage>
</organism>
<protein>
    <recommendedName>
        <fullName evidence="1">Prolyl 4-hydroxylase alpha subunit Fe(2+) 2OG dioxygenase domain-containing protein</fullName>
    </recommendedName>
</protein>
<name>M1PWU0_9CAUD</name>
<dbReference type="Proteomes" id="UP000502917">
    <property type="component" value="Segment"/>
</dbReference>
<sequence length="184" mass="21279">MQVINNFLDDYYIDYLSDTVTNPMFEWRYHNNISKFIPPNHASLRDQEFLSGLSNVLFDNQNNLGFTNNAWIPAVLKIEKELGAQKGSLTRARLDMTLQAPKTTLHTPHTDQNYPHWSCILYLIDSDGDTVIYNEDKGAEELTILHTVEPRKNRLVIFDGDQMHTGHSPLHHANRILLNLNFMK</sequence>
<dbReference type="Pfam" id="PF13640">
    <property type="entry name" value="2OG-FeII_Oxy_3"/>
    <property type="match status" value="1"/>
</dbReference>
<proteinExistence type="predicted"/>
<gene>
    <name evidence="2" type="ORF">CPYG_00007</name>
</gene>
<evidence type="ECO:0000313" key="2">
    <source>
        <dbReference type="EMBL" id="AGF91302.1"/>
    </source>
</evidence>
<reference evidence="2 3" key="1">
    <citation type="submission" date="2010-12" db="EMBL/GenBank/DDBJ databases">
        <title>The Genome Sequence of Cyanophage P-SS1.</title>
        <authorList>
            <consortium name="The Broad Institute Genome Sequencing Platform"/>
            <person name="Henn M.R."/>
            <person name="Sullivan M.S."/>
            <person name="Osburne M.S."/>
            <person name="Levin J."/>
            <person name="Malboeuf C."/>
            <person name="Casali M."/>
            <person name="Russ C."/>
            <person name="Lennon N."/>
            <person name="Chapman S.B."/>
            <person name="Erlich R."/>
            <person name="Young S.K."/>
            <person name="Yandava C."/>
            <person name="Zeng Q."/>
            <person name="Alvarado L."/>
            <person name="Anderson S."/>
            <person name="Berlin A."/>
            <person name="Chen Z."/>
            <person name="Freedman E."/>
            <person name="Gellesch M."/>
            <person name="Goldberg J."/>
            <person name="Green L."/>
            <person name="Griggs A."/>
            <person name="Gujja S."/>
            <person name="Heilman E.R."/>
            <person name="Heiman D."/>
            <person name="Hollinger A."/>
            <person name="Howarth C."/>
            <person name="Larson L."/>
            <person name="Mehta T."/>
            <person name="Pearson M."/>
            <person name="Roberts A."/>
            <person name="Ryan E."/>
            <person name="Saif S."/>
            <person name="Shea T."/>
            <person name="Shenoy N."/>
            <person name="Sisk P."/>
            <person name="Stolte C."/>
            <person name="Sykes S."/>
            <person name="White J."/>
            <person name="Yu Q."/>
            <person name="Coleman M.L."/>
            <person name="Huang K.H."/>
            <person name="Weigele P.R."/>
            <person name="DeFrancesco A.S."/>
            <person name="Kern S.E."/>
            <person name="Thompson L.R."/>
            <person name="Fu R."/>
            <person name="Hombeck B."/>
            <person name="Chisholm S.W."/>
            <person name="Haas B."/>
            <person name="Nusbaum C."/>
            <person name="Birren B."/>
        </authorList>
    </citation>
    <scope>NUCLEOTIDE SEQUENCE [LARGE SCALE GENOMIC DNA]</scope>
    <source>
        <strain evidence="2 3">P-SS1</strain>
    </source>
</reference>
<feature type="domain" description="Prolyl 4-hydroxylase alpha subunit Fe(2+) 2OG dioxygenase" evidence="1">
    <location>
        <begin position="107"/>
        <end position="182"/>
    </location>
</feature>
<evidence type="ECO:0000259" key="1">
    <source>
        <dbReference type="Pfam" id="PF13640"/>
    </source>
</evidence>
<accession>M1PWU0</accession>
<evidence type="ECO:0000313" key="3">
    <source>
        <dbReference type="Proteomes" id="UP000502917"/>
    </source>
</evidence>